<dbReference type="AlphaFoldDB" id="A0A9X0BWD3"/>
<gene>
    <name evidence="1" type="ORF">N7530_001202</name>
</gene>
<protein>
    <submittedName>
        <fullName evidence="1">Uncharacterized protein</fullName>
    </submittedName>
</protein>
<comment type="caution">
    <text evidence="1">The sequence shown here is derived from an EMBL/GenBank/DDBJ whole genome shotgun (WGS) entry which is preliminary data.</text>
</comment>
<dbReference type="EMBL" id="JAPWDO010000001">
    <property type="protein sequence ID" value="KAJ5486902.1"/>
    <property type="molecule type" value="Genomic_DNA"/>
</dbReference>
<dbReference type="Proteomes" id="UP001147760">
    <property type="component" value="Unassembled WGS sequence"/>
</dbReference>
<proteinExistence type="predicted"/>
<dbReference type="OrthoDB" id="2156052at2759"/>
<name>A0A9X0BWD3_9EURO</name>
<reference evidence="1" key="2">
    <citation type="journal article" date="2023" name="IMA Fungus">
        <title>Comparative genomic study of the Penicillium genus elucidates a diverse pangenome and 15 lateral gene transfer events.</title>
        <authorList>
            <person name="Petersen C."/>
            <person name="Sorensen T."/>
            <person name="Nielsen M.R."/>
            <person name="Sondergaard T.E."/>
            <person name="Sorensen J.L."/>
            <person name="Fitzpatrick D.A."/>
            <person name="Frisvad J.C."/>
            <person name="Nielsen K.L."/>
        </authorList>
    </citation>
    <scope>NUCLEOTIDE SEQUENCE</scope>
    <source>
        <strain evidence="1">IBT 17660</strain>
    </source>
</reference>
<organism evidence="1 2">
    <name type="scientific">Penicillium desertorum</name>
    <dbReference type="NCBI Taxonomy" id="1303715"/>
    <lineage>
        <taxon>Eukaryota</taxon>
        <taxon>Fungi</taxon>
        <taxon>Dikarya</taxon>
        <taxon>Ascomycota</taxon>
        <taxon>Pezizomycotina</taxon>
        <taxon>Eurotiomycetes</taxon>
        <taxon>Eurotiomycetidae</taxon>
        <taxon>Eurotiales</taxon>
        <taxon>Aspergillaceae</taxon>
        <taxon>Penicillium</taxon>
    </lineage>
</organism>
<reference evidence="1" key="1">
    <citation type="submission" date="2022-12" db="EMBL/GenBank/DDBJ databases">
        <authorList>
            <person name="Petersen C."/>
        </authorList>
    </citation>
    <scope>NUCLEOTIDE SEQUENCE</scope>
    <source>
        <strain evidence="1">IBT 17660</strain>
    </source>
</reference>
<accession>A0A9X0BWD3</accession>
<evidence type="ECO:0000313" key="2">
    <source>
        <dbReference type="Proteomes" id="UP001147760"/>
    </source>
</evidence>
<evidence type="ECO:0000313" key="1">
    <source>
        <dbReference type="EMBL" id="KAJ5486902.1"/>
    </source>
</evidence>
<keyword evidence="2" id="KW-1185">Reference proteome</keyword>
<sequence length="122" mass="13833">MLQDTAAKPQHAIHPIDTIQPLTIPPRVLHERCPQGCAFFPSPYATGLIRCSSLFPHGFLLVLSKVKGEPLHRRWADAPAQRKEVSIAIRVFRTVGIVWTDPGTHNVLYYDDDYDSSFCSWF</sequence>